<comment type="similarity">
    <text evidence="1">Belongs to the peptidase M17 family.</text>
</comment>
<evidence type="ECO:0000256" key="5">
    <source>
        <dbReference type="ARBA" id="ARBA00022801"/>
    </source>
</evidence>
<dbReference type="Pfam" id="PF00883">
    <property type="entry name" value="Peptidase_M17"/>
    <property type="match status" value="1"/>
</dbReference>
<evidence type="ECO:0000256" key="1">
    <source>
        <dbReference type="ARBA" id="ARBA00009528"/>
    </source>
</evidence>
<dbReference type="GO" id="GO:0005737">
    <property type="term" value="C:cytoplasm"/>
    <property type="evidence" value="ECO:0007669"/>
    <property type="project" value="InterPro"/>
</dbReference>
<reference evidence="7 8" key="1">
    <citation type="journal article" date="2007" name="Proc. Natl. Acad. Sci. U.S.A.">
        <title>The tiny eukaryote Ostreococcus provides genomic insights into the paradox of plankton speciation.</title>
        <authorList>
            <person name="Palenik B."/>
            <person name="Grimwood J."/>
            <person name="Aerts A."/>
            <person name="Rouze P."/>
            <person name="Salamov A."/>
            <person name="Putnam N."/>
            <person name="Dupont C."/>
            <person name="Jorgensen R."/>
            <person name="Derelle E."/>
            <person name="Rombauts S."/>
            <person name="Zhou K."/>
            <person name="Otillar R."/>
            <person name="Merchant S.S."/>
            <person name="Podell S."/>
            <person name="Gaasterland T."/>
            <person name="Napoli C."/>
            <person name="Gendler K."/>
            <person name="Manuell A."/>
            <person name="Tai V."/>
            <person name="Vallon O."/>
            <person name="Piganeau G."/>
            <person name="Jancek S."/>
            <person name="Heijde M."/>
            <person name="Jabbari K."/>
            <person name="Bowler C."/>
            <person name="Lohr M."/>
            <person name="Robbens S."/>
            <person name="Werner G."/>
            <person name="Dubchak I."/>
            <person name="Pazour G.J."/>
            <person name="Ren Q."/>
            <person name="Paulsen I."/>
            <person name="Delwiche C."/>
            <person name="Schmutz J."/>
            <person name="Rokhsar D."/>
            <person name="Van de Peer Y."/>
            <person name="Moreau H."/>
            <person name="Grigoriev I.V."/>
        </authorList>
    </citation>
    <scope>NUCLEOTIDE SEQUENCE [LARGE SCALE GENOMIC DNA]</scope>
    <source>
        <strain evidence="7 8">CCE9901</strain>
    </source>
</reference>
<dbReference type="InterPro" id="IPR000819">
    <property type="entry name" value="Peptidase_M17_C"/>
</dbReference>
<dbReference type="SUPFAM" id="SSF53187">
    <property type="entry name" value="Zn-dependent exopeptidases"/>
    <property type="match status" value="1"/>
</dbReference>
<evidence type="ECO:0000256" key="2">
    <source>
        <dbReference type="ARBA" id="ARBA00011867"/>
    </source>
</evidence>
<dbReference type="SUPFAM" id="SSF52949">
    <property type="entry name" value="Macro domain-like"/>
    <property type="match status" value="1"/>
</dbReference>
<dbReference type="InterPro" id="IPR043472">
    <property type="entry name" value="Macro_dom-like"/>
</dbReference>
<feature type="non-terminal residue" evidence="7">
    <location>
        <position position="1"/>
    </location>
</feature>
<dbReference type="GO" id="GO:0030145">
    <property type="term" value="F:manganese ion binding"/>
    <property type="evidence" value="ECO:0007669"/>
    <property type="project" value="InterPro"/>
</dbReference>
<evidence type="ECO:0000259" key="6">
    <source>
        <dbReference type="PROSITE" id="PS00631"/>
    </source>
</evidence>
<dbReference type="Pfam" id="PF02789">
    <property type="entry name" value="Peptidase_M17_N"/>
    <property type="match status" value="1"/>
</dbReference>
<evidence type="ECO:0000256" key="3">
    <source>
        <dbReference type="ARBA" id="ARBA00022438"/>
    </source>
</evidence>
<keyword evidence="8" id="KW-1185">Reference proteome</keyword>
<keyword evidence="5" id="KW-0378">Hydrolase</keyword>
<dbReference type="NCBIfam" id="NF002076">
    <property type="entry name" value="PRK00913.2-3"/>
    <property type="match status" value="1"/>
</dbReference>
<dbReference type="AlphaFoldDB" id="A4RXD3"/>
<dbReference type="OMA" id="VDAMDYP"/>
<dbReference type="InterPro" id="IPR008283">
    <property type="entry name" value="Peptidase_M17_N"/>
</dbReference>
<dbReference type="eggNOG" id="KOG2597">
    <property type="taxonomic scope" value="Eukaryota"/>
</dbReference>
<dbReference type="STRING" id="436017.A4RXD3"/>
<dbReference type="RefSeq" id="XP_001417730.1">
    <property type="nucleotide sequence ID" value="XM_001417693.1"/>
</dbReference>
<gene>
    <name evidence="7" type="ORF">OSTLU_2836</name>
</gene>
<dbReference type="PROSITE" id="PS00631">
    <property type="entry name" value="CYTOSOL_AP"/>
    <property type="match status" value="1"/>
</dbReference>
<feature type="domain" description="Cytosol aminopeptidase" evidence="6">
    <location>
        <begin position="301"/>
        <end position="308"/>
    </location>
</feature>
<evidence type="ECO:0000256" key="4">
    <source>
        <dbReference type="ARBA" id="ARBA00022670"/>
    </source>
</evidence>
<accession>A4RXD3</accession>
<dbReference type="GeneID" id="5001913"/>
<protein>
    <recommendedName>
        <fullName evidence="6">Cytosol aminopeptidase domain-containing protein</fullName>
    </recommendedName>
</protein>
<name>A4RXD3_OSTLU</name>
<keyword evidence="4" id="KW-0645">Protease</keyword>
<dbReference type="MEROPS" id="M17.A01"/>
<dbReference type="PANTHER" id="PTHR11963">
    <property type="entry name" value="LEUCINE AMINOPEPTIDASE-RELATED"/>
    <property type="match status" value="1"/>
</dbReference>
<evidence type="ECO:0000313" key="7">
    <source>
        <dbReference type="EMBL" id="ABO96023.1"/>
    </source>
</evidence>
<dbReference type="OrthoDB" id="412814at2759"/>
<dbReference type="PANTHER" id="PTHR11963:SF23">
    <property type="entry name" value="CYTOSOL AMINOPEPTIDASE"/>
    <property type="match status" value="1"/>
</dbReference>
<dbReference type="GO" id="GO:0070006">
    <property type="term" value="F:metalloaminopeptidase activity"/>
    <property type="evidence" value="ECO:0007669"/>
    <property type="project" value="InterPro"/>
</dbReference>
<sequence length="445" mass="45550">LRAFDAASGGAVRAMIEEGEFKGKVGTSAFSRAIAGTAKHVGVVGVGKRGEATTSAMLTLGSAAAAQAQKSKCKTLGIKGADGFENAVAAGAYLGATEDQRFKSKPQAKTLESVSLLDVSADVSEGKARAVGVQLTKDLVAAPPNVVTPTAMAEVAKSIAAAHPDCMSVKILEKADCEKLGMGSFLGVSEASDEPPKFIHLTYKGAGSDLKKVAVVGKGLTFDSGGYNLKAGAGSMIEMMKFDMGGSGATLGAAKIIAQTKPAGVECHFIIASCENMIGSRGLRPGDILTASNGKTIEVNNTDAEGRLTLADALVYADKTCGATAIVDCATLTGAIIVALGNDIAGLFSPKDAAAKRVEDAAKAAGEDLWRMPMPDSMWSIMKSEIADMKNTGSRGGGSITAALFLKQFVDESVEWSHVDLAGPVWDDKKGGATGYGAALFAAWV</sequence>
<evidence type="ECO:0000313" key="8">
    <source>
        <dbReference type="Proteomes" id="UP000001568"/>
    </source>
</evidence>
<dbReference type="CDD" id="cd00433">
    <property type="entry name" value="Peptidase_M17"/>
    <property type="match status" value="1"/>
</dbReference>
<keyword evidence="3" id="KW-0031">Aminopeptidase</keyword>
<dbReference type="EMBL" id="CP000585">
    <property type="protein sequence ID" value="ABO96023.1"/>
    <property type="molecule type" value="Genomic_DNA"/>
</dbReference>
<dbReference type="HOGENOM" id="CLU_013734_5_1_1"/>
<dbReference type="GO" id="GO:0006508">
    <property type="term" value="P:proteolysis"/>
    <property type="evidence" value="ECO:0007669"/>
    <property type="project" value="UniProtKB-KW"/>
</dbReference>
<dbReference type="Gene3D" id="3.40.630.10">
    <property type="entry name" value="Zn peptidases"/>
    <property type="match status" value="1"/>
</dbReference>
<dbReference type="InterPro" id="IPR011356">
    <property type="entry name" value="Leucine_aapep/pepB"/>
</dbReference>
<proteinExistence type="inferred from homology"/>
<feature type="non-terminal residue" evidence="7">
    <location>
        <position position="445"/>
    </location>
</feature>
<dbReference type="Gene3D" id="3.40.220.10">
    <property type="entry name" value="Leucine Aminopeptidase, subunit E, domain 1"/>
    <property type="match status" value="1"/>
</dbReference>
<comment type="subunit">
    <text evidence="2">Homohexamer (dimer of homotrimers).</text>
</comment>
<dbReference type="Proteomes" id="UP000001568">
    <property type="component" value="Chromosome 5"/>
</dbReference>
<organism evidence="7 8">
    <name type="scientific">Ostreococcus lucimarinus (strain CCE9901)</name>
    <dbReference type="NCBI Taxonomy" id="436017"/>
    <lineage>
        <taxon>Eukaryota</taxon>
        <taxon>Viridiplantae</taxon>
        <taxon>Chlorophyta</taxon>
        <taxon>Mamiellophyceae</taxon>
        <taxon>Mamiellales</taxon>
        <taxon>Bathycoccaceae</taxon>
        <taxon>Ostreococcus</taxon>
    </lineage>
</organism>
<dbReference type="PRINTS" id="PR00481">
    <property type="entry name" value="LAMNOPPTDASE"/>
</dbReference>
<dbReference type="KEGG" id="olu:OSTLU_2836"/>